<reference evidence="17 18" key="1">
    <citation type="submission" date="2009-03" db="EMBL/GenBank/DDBJ databases">
        <authorList>
            <person name="Warren W."/>
            <person name="Ye L."/>
            <person name="Minx P."/>
            <person name="Worley K."/>
            <person name="Gibbs R."/>
            <person name="Wilson R.K."/>
        </authorList>
    </citation>
    <scope>NUCLEOTIDE SEQUENCE [LARGE SCALE GENOMIC DNA]</scope>
</reference>
<dbReference type="SMART" id="SM00043">
    <property type="entry name" value="CY"/>
    <property type="match status" value="3"/>
</dbReference>
<dbReference type="InterPro" id="IPR050735">
    <property type="entry name" value="Kininogen_Fetuin_HRG"/>
</dbReference>
<proteinExistence type="predicted"/>
<dbReference type="InterPro" id="IPR000010">
    <property type="entry name" value="Cystatin_dom"/>
</dbReference>
<keyword evidence="6" id="KW-0789">Thiol protease inhibitor</keyword>
<feature type="domain" description="Cystatin kininogen-type" evidence="16">
    <location>
        <begin position="151"/>
        <end position="254"/>
    </location>
</feature>
<feature type="signal peptide" evidence="15">
    <location>
        <begin position="1"/>
        <end position="23"/>
    </location>
</feature>
<reference evidence="17" key="2">
    <citation type="submission" date="2025-08" db="UniProtKB">
        <authorList>
            <consortium name="Ensembl"/>
        </authorList>
    </citation>
    <scope>IDENTIFICATION</scope>
</reference>
<feature type="chain" id="PRO_5035198503" evidence="15">
    <location>
        <begin position="24"/>
        <end position="645"/>
    </location>
</feature>
<keyword evidence="10" id="KW-0094">Blood coagulation</keyword>
<evidence type="ECO:0000256" key="10">
    <source>
        <dbReference type="ARBA" id="ARBA00023084"/>
    </source>
</evidence>
<feature type="domain" description="Cystatin kininogen-type" evidence="16">
    <location>
        <begin position="28"/>
        <end position="132"/>
    </location>
</feature>
<gene>
    <name evidence="17" type="primary">KNG1</name>
</gene>
<keyword evidence="18" id="KW-1185">Reference proteome</keyword>
<feature type="region of interest" description="Disordered" evidence="14">
    <location>
        <begin position="485"/>
        <end position="557"/>
    </location>
</feature>
<dbReference type="PRINTS" id="PR00334">
    <property type="entry name" value="KININOGEN"/>
</dbReference>
<evidence type="ECO:0000256" key="8">
    <source>
        <dbReference type="ARBA" id="ARBA00022737"/>
    </source>
</evidence>
<dbReference type="FunFam" id="3.10.450.10:FF:000008">
    <property type="entry name" value="Kininogen 1"/>
    <property type="match status" value="1"/>
</dbReference>
<keyword evidence="11" id="KW-1015">Disulfide bond</keyword>
<evidence type="ECO:0000256" key="2">
    <source>
        <dbReference type="ARBA" id="ARBA00022429"/>
    </source>
</evidence>
<evidence type="ECO:0000256" key="13">
    <source>
        <dbReference type="ARBA" id="ARBA00023198"/>
    </source>
</evidence>
<dbReference type="PROSITE" id="PS00287">
    <property type="entry name" value="CYSTATIN"/>
    <property type="match status" value="2"/>
</dbReference>
<evidence type="ECO:0000259" key="16">
    <source>
        <dbReference type="PROSITE" id="PS51647"/>
    </source>
</evidence>
<dbReference type="AlphaFoldDB" id="A0A8I4A4X8"/>
<feature type="compositionally biased region" description="Basic residues" evidence="14">
    <location>
        <begin position="435"/>
        <end position="446"/>
    </location>
</feature>
<feature type="compositionally biased region" description="Low complexity" evidence="14">
    <location>
        <begin position="525"/>
        <end position="534"/>
    </location>
</feature>
<dbReference type="GO" id="GO:0005179">
    <property type="term" value="F:hormone activity"/>
    <property type="evidence" value="ECO:0007669"/>
    <property type="project" value="Ensembl"/>
</dbReference>
<keyword evidence="2" id="KW-0840">Vasodilator</keyword>
<dbReference type="RefSeq" id="XP_002758204.3">
    <property type="nucleotide sequence ID" value="XM_002758158.5"/>
</dbReference>
<dbReference type="GO" id="GO:0042311">
    <property type="term" value="P:vasodilation"/>
    <property type="evidence" value="ECO:0007669"/>
    <property type="project" value="UniProtKB-KW"/>
</dbReference>
<feature type="domain" description="Cystatin kininogen-type" evidence="16">
    <location>
        <begin position="273"/>
        <end position="376"/>
    </location>
</feature>
<dbReference type="GeneID" id="100405422"/>
<dbReference type="Pfam" id="PF00031">
    <property type="entry name" value="Cystatin"/>
    <property type="match status" value="3"/>
</dbReference>
<comment type="subcellular location">
    <subcellularLocation>
        <location evidence="1">Secreted</location>
        <location evidence="1">Extracellular space</location>
    </subcellularLocation>
</comment>
<dbReference type="GO" id="GO:0045861">
    <property type="term" value="P:negative regulation of proteolysis"/>
    <property type="evidence" value="ECO:0007669"/>
    <property type="project" value="Ensembl"/>
</dbReference>
<evidence type="ECO:0000256" key="3">
    <source>
        <dbReference type="ARBA" id="ARBA00022525"/>
    </source>
</evidence>
<dbReference type="GO" id="GO:0007162">
    <property type="term" value="P:negative regulation of cell adhesion"/>
    <property type="evidence" value="ECO:0007669"/>
    <property type="project" value="Ensembl"/>
</dbReference>
<dbReference type="PANTHER" id="PTHR13814:SF12">
    <property type="entry name" value="KININOGEN-1"/>
    <property type="match status" value="1"/>
</dbReference>
<keyword evidence="7 15" id="KW-0732">Signal</keyword>
<feature type="compositionally biased region" description="Basic residues" evidence="14">
    <location>
        <begin position="493"/>
        <end position="517"/>
    </location>
</feature>
<organism evidence="17 18">
    <name type="scientific">Callithrix jacchus</name>
    <name type="common">White-tufted-ear marmoset</name>
    <name type="synonym">Simia Jacchus</name>
    <dbReference type="NCBI Taxonomy" id="9483"/>
    <lineage>
        <taxon>Eukaryota</taxon>
        <taxon>Metazoa</taxon>
        <taxon>Chordata</taxon>
        <taxon>Craniata</taxon>
        <taxon>Vertebrata</taxon>
        <taxon>Euteleostomi</taxon>
        <taxon>Mammalia</taxon>
        <taxon>Eutheria</taxon>
        <taxon>Euarchontoglires</taxon>
        <taxon>Primates</taxon>
        <taxon>Haplorrhini</taxon>
        <taxon>Platyrrhini</taxon>
        <taxon>Cebidae</taxon>
        <taxon>Callitrichinae</taxon>
        <taxon>Callithrix</taxon>
        <taxon>Callithrix</taxon>
    </lineage>
</organism>
<evidence type="ECO:0000256" key="4">
    <source>
        <dbReference type="ARBA" id="ARBA00022690"/>
    </source>
</evidence>
<dbReference type="Ensembl" id="ENSCJAT00000122951.1">
    <property type="protein sequence ID" value="ENSCJAP00000090230.1"/>
    <property type="gene ID" value="ENSCJAG00000014495.5"/>
</dbReference>
<dbReference type="InterPro" id="IPR027358">
    <property type="entry name" value="Kininogen-type_cystatin_dom"/>
</dbReference>
<dbReference type="InterPro" id="IPR046350">
    <property type="entry name" value="Cystatin_sf"/>
</dbReference>
<accession>A0A8I4A4X8</accession>
<dbReference type="Gene3D" id="3.10.450.10">
    <property type="match status" value="3"/>
</dbReference>
<keyword evidence="3" id="KW-0964">Secreted</keyword>
<evidence type="ECO:0000313" key="18">
    <source>
        <dbReference type="Proteomes" id="UP000008225"/>
    </source>
</evidence>
<keyword evidence="8" id="KW-0677">Repeat</keyword>
<evidence type="ECO:0000256" key="11">
    <source>
        <dbReference type="ARBA" id="ARBA00023157"/>
    </source>
</evidence>
<dbReference type="OrthoDB" id="9937817at2759"/>
<evidence type="ECO:0000256" key="6">
    <source>
        <dbReference type="ARBA" id="ARBA00022704"/>
    </source>
</evidence>
<dbReference type="GO" id="GO:0007596">
    <property type="term" value="P:blood coagulation"/>
    <property type="evidence" value="ECO:0007669"/>
    <property type="project" value="UniProtKB-KW"/>
</dbReference>
<keyword evidence="9" id="KW-0838">Vasoactive</keyword>
<dbReference type="PANTHER" id="PTHR13814">
    <property type="entry name" value="FETUIN"/>
    <property type="match status" value="1"/>
</dbReference>
<name>A0A8I4A4X8_CALJA</name>
<dbReference type="GO" id="GO:0004869">
    <property type="term" value="F:cysteine-type endopeptidase inhibitor activity"/>
    <property type="evidence" value="ECO:0007669"/>
    <property type="project" value="UniProtKB-KW"/>
</dbReference>
<evidence type="ECO:0000313" key="17">
    <source>
        <dbReference type="Ensembl" id="ENSCJAP00000090230.1"/>
    </source>
</evidence>
<dbReference type="OMA" id="DQGHGHQ"/>
<dbReference type="CDD" id="cd00042">
    <property type="entry name" value="CY"/>
    <property type="match status" value="3"/>
</dbReference>
<evidence type="ECO:0000256" key="12">
    <source>
        <dbReference type="ARBA" id="ARBA00023180"/>
    </source>
</evidence>
<feature type="compositionally biased region" description="Basic and acidic residues" evidence="14">
    <location>
        <begin position="418"/>
        <end position="434"/>
    </location>
</feature>
<dbReference type="SUPFAM" id="SSF54403">
    <property type="entry name" value="Cystatin/monellin"/>
    <property type="match status" value="3"/>
</dbReference>
<dbReference type="InterPro" id="IPR018073">
    <property type="entry name" value="Prot_inh_cystat_CS"/>
</dbReference>
<dbReference type="InterPro" id="IPR002395">
    <property type="entry name" value="Kininogen"/>
</dbReference>
<reference evidence="17" key="3">
    <citation type="submission" date="2025-09" db="UniProtKB">
        <authorList>
            <consortium name="Ensembl"/>
        </authorList>
    </citation>
    <scope>IDENTIFICATION</scope>
</reference>
<dbReference type="GO" id="GO:0072562">
    <property type="term" value="C:blood microparticle"/>
    <property type="evidence" value="ECO:0007669"/>
    <property type="project" value="TreeGrafter"/>
</dbReference>
<evidence type="ECO:0000256" key="7">
    <source>
        <dbReference type="ARBA" id="ARBA00022729"/>
    </source>
</evidence>
<dbReference type="CTD" id="3827"/>
<dbReference type="Proteomes" id="UP000008225">
    <property type="component" value="Chromosome 15"/>
</dbReference>
<dbReference type="GeneTree" id="ENSGT00950000182930"/>
<keyword evidence="4" id="KW-0646">Protease inhibitor</keyword>
<sequence>MKLITILFLCSRLLLGLTQESQSEEIDCNDKDLFEAVDAALKKYNNENLTTNQFVLYRITEGTKMVGSDTFYSFKYEIKEGDCPHQNGKTWQDCDYKDAAEAATGECTATVGKRGNTKFSVAMQSCQITPANGPVMTARYSCLGCVHPVSTKSPDLDPILRHGVQYFNNNTNHSSLFMLSEVKRAQRQVVSGWNFLITYSIVQTNCSKENFLFLTPDCKSLWNGDIGECTDDAYMDIQLRITSFSQKCDIYPGEDFVQPPIKLCVGCPRDIPTNSPELEETLTHTITKLNAENNETFYFKIDNVKRARVQVVAGKKYFIDFVARETTCSKESNEELTKSCEARNPGQSLDCSAEVYVVPWEKKIYPTVKCEPLGMISLMKRPPGFSPFRTLQAGEIREETTVSPPHTSMAPVQDEEQDSGKEQGHTRRHDWGHEKQRKHGLSHGHKHERDHGHGHQRGHGLGWGHQQQHALGLGHKFKLDDLEHQRGHGLDHGHKHKHGHGHGKHKNKGKKNGKHNGWKTEHLASSSEDSTTSSAHTQEKTEGPTPIPSLSQPGVAVTPDFQDVQDSDRIATMMPNIPPTPTESDDDWIPDIQIQPNGLSFNQISDFPDTASPKCPGRPWKSVSEINPTTKMKESYDFDLADALY</sequence>
<protein>
    <submittedName>
        <fullName evidence="17">Kininogen 1</fullName>
    </submittedName>
</protein>
<evidence type="ECO:0000256" key="14">
    <source>
        <dbReference type="SAM" id="MobiDB-lite"/>
    </source>
</evidence>
<evidence type="ECO:0000256" key="1">
    <source>
        <dbReference type="ARBA" id="ARBA00004239"/>
    </source>
</evidence>
<keyword evidence="5" id="KW-0356">Hemostasis</keyword>
<evidence type="ECO:0000256" key="5">
    <source>
        <dbReference type="ARBA" id="ARBA00022696"/>
    </source>
</evidence>
<dbReference type="KEGG" id="cjc:100405422"/>
<dbReference type="GO" id="GO:0007204">
    <property type="term" value="P:positive regulation of cytosolic calcium ion concentration"/>
    <property type="evidence" value="ECO:0007669"/>
    <property type="project" value="Ensembl"/>
</dbReference>
<dbReference type="PROSITE" id="PS51647">
    <property type="entry name" value="CYSTATIN_KININOGEN"/>
    <property type="match status" value="3"/>
</dbReference>
<evidence type="ECO:0000256" key="9">
    <source>
        <dbReference type="ARBA" id="ARBA00022858"/>
    </source>
</evidence>
<dbReference type="FunFam" id="3.10.450.10:FF:000002">
    <property type="entry name" value="Kininogen 1"/>
    <property type="match status" value="2"/>
</dbReference>
<keyword evidence="12" id="KW-0325">Glycoprotein</keyword>
<dbReference type="GO" id="GO:0030195">
    <property type="term" value="P:negative regulation of blood coagulation"/>
    <property type="evidence" value="ECO:0007669"/>
    <property type="project" value="Ensembl"/>
</dbReference>
<dbReference type="GO" id="GO:0006954">
    <property type="term" value="P:inflammatory response"/>
    <property type="evidence" value="ECO:0007669"/>
    <property type="project" value="UniProtKB-KW"/>
</dbReference>
<keyword evidence="13" id="KW-0395">Inflammatory response</keyword>
<evidence type="ECO:0000256" key="15">
    <source>
        <dbReference type="SAM" id="SignalP"/>
    </source>
</evidence>
<feature type="region of interest" description="Disordered" evidence="14">
    <location>
        <begin position="399"/>
        <end position="469"/>
    </location>
</feature>